<evidence type="ECO:0000256" key="2">
    <source>
        <dbReference type="ARBA" id="ARBA00049988"/>
    </source>
</evidence>
<keyword evidence="1" id="KW-1277">Toxin-antitoxin system</keyword>
<dbReference type="RefSeq" id="WP_017807408.1">
    <property type="nucleotide sequence ID" value="NZ_PQVK01000030.1"/>
</dbReference>
<dbReference type="InterPro" id="IPR014795">
    <property type="entry name" value="TacA_1-like"/>
</dbReference>
<dbReference type="Gene3D" id="1.20.5.780">
    <property type="entry name" value="Single helix bin"/>
    <property type="match status" value="1"/>
</dbReference>
<dbReference type="EMBL" id="UGHK01000002">
    <property type="protein sequence ID" value="STO71142.1"/>
    <property type="molecule type" value="Genomic_DNA"/>
</dbReference>
<dbReference type="SUPFAM" id="SSF47598">
    <property type="entry name" value="Ribbon-helix-helix"/>
    <property type="match status" value="1"/>
</dbReference>
<protein>
    <submittedName>
        <fullName evidence="3">Uncharacterized protein conserved in bacteria</fullName>
    </submittedName>
</protein>
<dbReference type="Pfam" id="PF08681">
    <property type="entry name" value="TacA1"/>
    <property type="match status" value="1"/>
</dbReference>
<dbReference type="PANTHER" id="PTHR35401:SF2">
    <property type="entry name" value="ABC-TYPE TRANSPORT SYSTEM"/>
    <property type="match status" value="1"/>
</dbReference>
<evidence type="ECO:0000256" key="1">
    <source>
        <dbReference type="ARBA" id="ARBA00022649"/>
    </source>
</evidence>
<proteinExistence type="inferred from homology"/>
<gene>
    <name evidence="3" type="ORF">NCTC11296_01037</name>
</gene>
<organism evidence="3 4">
    <name type="scientific">Avibacterium paragallinarum</name>
    <name type="common">Haemophilus gallinarum</name>
    <dbReference type="NCBI Taxonomy" id="728"/>
    <lineage>
        <taxon>Bacteria</taxon>
        <taxon>Pseudomonadati</taxon>
        <taxon>Pseudomonadota</taxon>
        <taxon>Gammaproteobacteria</taxon>
        <taxon>Pasteurellales</taxon>
        <taxon>Pasteurellaceae</taxon>
        <taxon>Avibacterium</taxon>
    </lineage>
</organism>
<dbReference type="GO" id="GO:0006355">
    <property type="term" value="P:regulation of DNA-templated transcription"/>
    <property type="evidence" value="ECO:0007669"/>
    <property type="project" value="InterPro"/>
</dbReference>
<comment type="similarity">
    <text evidence="2">Belongs to the TacA antitoxin family.</text>
</comment>
<reference evidence="3 4" key="1">
    <citation type="submission" date="2018-06" db="EMBL/GenBank/DDBJ databases">
        <authorList>
            <consortium name="Pathogen Informatics"/>
            <person name="Doyle S."/>
        </authorList>
    </citation>
    <scope>NUCLEOTIDE SEQUENCE [LARGE SCALE GENOMIC DNA]</scope>
    <source>
        <strain evidence="3 4">NCTC11296</strain>
    </source>
</reference>
<evidence type="ECO:0000313" key="4">
    <source>
        <dbReference type="Proteomes" id="UP000254465"/>
    </source>
</evidence>
<sequence length="97" mass="11012">MQVKTAKARLEAKVNPEIYQLFKQAAAITGRTITDFIIDVVYKESVKTIAEHQSIQLSVADQAHLLEHLDSYEINPAMEEALSMHQQFLARKNTRAD</sequence>
<dbReference type="InterPro" id="IPR010985">
    <property type="entry name" value="Ribbon_hlx_hlx"/>
</dbReference>
<name>A0A377I8L2_AVIPA</name>
<dbReference type="PANTHER" id="PTHR35401">
    <property type="entry name" value="COPG FAMILY HELIX-TURN-HELIX PROTEIN-RELATED-RELATED"/>
    <property type="match status" value="1"/>
</dbReference>
<evidence type="ECO:0000313" key="3">
    <source>
        <dbReference type="EMBL" id="STO71142.1"/>
    </source>
</evidence>
<dbReference type="AlphaFoldDB" id="A0A377I8L2"/>
<dbReference type="Proteomes" id="UP000254465">
    <property type="component" value="Unassembled WGS sequence"/>
</dbReference>
<accession>A0A377I8L2</accession>